<dbReference type="InterPro" id="IPR013159">
    <property type="entry name" value="DnaA_C"/>
</dbReference>
<dbReference type="Proteomes" id="UP001173801">
    <property type="component" value="Unassembled WGS sequence"/>
</dbReference>
<evidence type="ECO:0000313" key="14">
    <source>
        <dbReference type="EMBL" id="MDL0089313.1"/>
    </source>
</evidence>
<comment type="subcellular location">
    <subcellularLocation>
        <location evidence="8">Cytoplasm</location>
    </subcellularLocation>
</comment>
<keyword evidence="3 8" id="KW-0235">DNA replication</keyword>
<name>A0ABT7HRQ3_9BACT</name>
<dbReference type="Pfam" id="PF00308">
    <property type="entry name" value="Bac_DnaA"/>
    <property type="match status" value="1"/>
</dbReference>
<feature type="region of interest" description="Domain IV, binds dsDNA" evidence="8">
    <location>
        <begin position="315"/>
        <end position="436"/>
    </location>
</feature>
<dbReference type="RefSeq" id="WP_284937972.1">
    <property type="nucleotide sequence ID" value="NZ_JANURM010000010.1"/>
</dbReference>
<evidence type="ECO:0000256" key="9">
    <source>
        <dbReference type="NCBIfam" id="TIGR00362"/>
    </source>
</evidence>
<feature type="domain" description="Chromosomal replication initiator DnaA C-terminal" evidence="13">
    <location>
        <begin position="342"/>
        <end position="412"/>
    </location>
</feature>
<keyword evidence="5 8" id="KW-0067">ATP-binding</keyword>
<dbReference type="Gene3D" id="1.10.1750.10">
    <property type="match status" value="1"/>
</dbReference>
<evidence type="ECO:0000259" key="13">
    <source>
        <dbReference type="SMART" id="SM00760"/>
    </source>
</evidence>
<reference evidence="14" key="1">
    <citation type="submission" date="2022-08" db="EMBL/GenBank/DDBJ databases">
        <authorList>
            <person name="Wang H."/>
        </authorList>
    </citation>
    <scope>NUCLEOTIDE SEQUENCE</scope>
    <source>
        <strain evidence="14">PS10</strain>
    </source>
</reference>
<evidence type="ECO:0000256" key="10">
    <source>
        <dbReference type="RuleBase" id="RU000577"/>
    </source>
</evidence>
<dbReference type="HAMAP" id="MF_00377">
    <property type="entry name" value="DnaA_bact"/>
    <property type="match status" value="1"/>
</dbReference>
<evidence type="ECO:0000256" key="7">
    <source>
        <dbReference type="ARBA" id="ARBA00023125"/>
    </source>
</evidence>
<dbReference type="SMART" id="SM00382">
    <property type="entry name" value="AAA"/>
    <property type="match status" value="1"/>
</dbReference>
<evidence type="ECO:0000256" key="8">
    <source>
        <dbReference type="HAMAP-Rule" id="MF_00377"/>
    </source>
</evidence>
<comment type="subunit">
    <text evidence="8">Oligomerizes as a right-handed, spiral filament on DNA at oriC.</text>
</comment>
<dbReference type="InterPro" id="IPR020591">
    <property type="entry name" value="Chromosome_initiator_DnaA-like"/>
</dbReference>
<comment type="caution">
    <text evidence="8">Lacks conserved residue(s) required for the propagation of feature annotation.</text>
</comment>
<dbReference type="InterPro" id="IPR038454">
    <property type="entry name" value="DnaA_N_sf"/>
</dbReference>
<evidence type="ECO:0000259" key="12">
    <source>
        <dbReference type="SMART" id="SM00382"/>
    </source>
</evidence>
<dbReference type="PANTHER" id="PTHR30050:SF2">
    <property type="entry name" value="CHROMOSOMAL REPLICATION INITIATOR PROTEIN DNAA"/>
    <property type="match status" value="1"/>
</dbReference>
<dbReference type="Gene3D" id="3.40.50.300">
    <property type="entry name" value="P-loop containing nucleotide triphosphate hydrolases"/>
    <property type="match status" value="1"/>
</dbReference>
<organism evidence="14 15">
    <name type="scientific">Campylobacter gastrosuis</name>
    <dbReference type="NCBI Taxonomy" id="2974576"/>
    <lineage>
        <taxon>Bacteria</taxon>
        <taxon>Pseudomonadati</taxon>
        <taxon>Campylobacterota</taxon>
        <taxon>Epsilonproteobacteria</taxon>
        <taxon>Campylobacterales</taxon>
        <taxon>Campylobacteraceae</taxon>
        <taxon>Campylobacter</taxon>
    </lineage>
</organism>
<dbReference type="InterPro" id="IPR024633">
    <property type="entry name" value="DnaA_N_dom"/>
</dbReference>
<keyword evidence="2 8" id="KW-0963">Cytoplasm</keyword>
<feature type="binding site" evidence="8">
    <location>
        <position position="147"/>
    </location>
    <ligand>
        <name>ATP</name>
        <dbReference type="ChEBI" id="CHEBI:30616"/>
    </ligand>
</feature>
<accession>A0ABT7HRQ3</accession>
<reference evidence="14" key="2">
    <citation type="journal article" date="2023" name="Microorganisms">
        <title>Isolation and Genomic Characteristics of Cat-Borne Campylobacter felis sp. nov. and Sheep-Borne Campylobacter ovis sp. nov.</title>
        <authorList>
            <person name="Wang H."/>
            <person name="Li Y."/>
            <person name="Gu Y."/>
            <person name="Zhou G."/>
            <person name="Chen X."/>
            <person name="Zhang X."/>
            <person name="Shao Z."/>
            <person name="Zhang J."/>
            <person name="Zhang M."/>
        </authorList>
    </citation>
    <scope>NUCLEOTIDE SEQUENCE</scope>
    <source>
        <strain evidence="14">PS10</strain>
    </source>
</reference>
<protein>
    <recommendedName>
        <fullName evidence="8 9">Chromosomal replication initiator protein DnaA</fullName>
    </recommendedName>
</protein>
<keyword evidence="4 8" id="KW-0547">Nucleotide-binding</keyword>
<feature type="binding site" evidence="8">
    <location>
        <position position="144"/>
    </location>
    <ligand>
        <name>ATP</name>
        <dbReference type="ChEBI" id="CHEBI:30616"/>
    </ligand>
</feature>
<dbReference type="InterPro" id="IPR001957">
    <property type="entry name" value="Chromosome_initiator_DnaA"/>
</dbReference>
<comment type="domain">
    <text evidence="8">Domain I is involved in oligomerization and binding regulators, domain II is flexibile and of varying length in different bacteria, domain III forms the AAA+ region, while domain IV binds dsDNA.</text>
</comment>
<feature type="binding site" evidence="8">
    <location>
        <position position="148"/>
    </location>
    <ligand>
        <name>ATP</name>
        <dbReference type="ChEBI" id="CHEBI:30616"/>
    </ligand>
</feature>
<keyword evidence="6 8" id="KW-0446">Lipid-binding</keyword>
<gene>
    <name evidence="8 14" type="primary">dnaA</name>
    <name evidence="14" type="ORF">NYG85_08045</name>
</gene>
<dbReference type="Pfam" id="PF11638">
    <property type="entry name" value="DnaA_N"/>
    <property type="match status" value="1"/>
</dbReference>
<keyword evidence="7 8" id="KW-0238">DNA-binding</keyword>
<dbReference type="Gene3D" id="1.10.8.60">
    <property type="match status" value="1"/>
</dbReference>
<feature type="domain" description="AAA+ ATPase" evidence="12">
    <location>
        <begin position="133"/>
        <end position="262"/>
    </location>
</feature>
<comment type="similarity">
    <text evidence="1 8 11">Belongs to the DnaA family.</text>
</comment>
<dbReference type="NCBIfam" id="TIGR00362">
    <property type="entry name" value="DnaA"/>
    <property type="match status" value="1"/>
</dbReference>
<dbReference type="SUPFAM" id="SSF52540">
    <property type="entry name" value="P-loop containing nucleoside triphosphate hydrolases"/>
    <property type="match status" value="1"/>
</dbReference>
<sequence>MLVNEILEQLGSQISTKEYESYIKQLKFNEKASNDDNIVFNAPNELVAKFINTRYAQKIAYLFEVKSGKKPNVSILVSNKSKNSKINQVDIKQMKTQSTMLIPNFTFENFIVGGSNQFAFEGCKAVAKNPGTMYNPVFIYGSTGLGKTHLLQSVGNYCLNNGKVVIYVTAELFKNDFINSIKLHAMDKFREKYRKCDVLLIDDVQFLSLSDRTQEEFFHTFNELHANKSQIVMTSDKPPKTLKGFEERLISRFGWGLIVDITPPELDTKIQIIKKKCEFNNITLSDEIVSYIAVNLGDSIREIEGLITVITSWAQIMKTEITLDFAKNALKDYIKEKHENITADKILDVVARELNVKLSDIKSKSRVPNIVEARRIAIYLIKNLTQNSMPSIAKQFEGMKDHSAISKNIKKINELIQTNEIFRLRVDEIKNKILTK</sequence>
<evidence type="ECO:0000256" key="5">
    <source>
        <dbReference type="ARBA" id="ARBA00022840"/>
    </source>
</evidence>
<dbReference type="SMART" id="SM00760">
    <property type="entry name" value="Bac_DnaA_C"/>
    <property type="match status" value="1"/>
</dbReference>
<evidence type="ECO:0000256" key="3">
    <source>
        <dbReference type="ARBA" id="ARBA00022705"/>
    </source>
</evidence>
<dbReference type="InterPro" id="IPR003593">
    <property type="entry name" value="AAA+_ATPase"/>
</dbReference>
<dbReference type="CDD" id="cd06571">
    <property type="entry name" value="Bac_DnaA_C"/>
    <property type="match status" value="1"/>
</dbReference>
<dbReference type="Gene3D" id="3.30.300.180">
    <property type="match status" value="1"/>
</dbReference>
<dbReference type="PRINTS" id="PR00051">
    <property type="entry name" value="DNAA"/>
</dbReference>
<evidence type="ECO:0000256" key="4">
    <source>
        <dbReference type="ARBA" id="ARBA00022741"/>
    </source>
</evidence>
<proteinExistence type="inferred from homology"/>
<comment type="caution">
    <text evidence="14">The sequence shown here is derived from an EMBL/GenBank/DDBJ whole genome shotgun (WGS) entry which is preliminary data.</text>
</comment>
<evidence type="ECO:0000256" key="11">
    <source>
        <dbReference type="RuleBase" id="RU004227"/>
    </source>
</evidence>
<dbReference type="InterPro" id="IPR027417">
    <property type="entry name" value="P-loop_NTPase"/>
</dbReference>
<evidence type="ECO:0000313" key="15">
    <source>
        <dbReference type="Proteomes" id="UP001173801"/>
    </source>
</evidence>
<evidence type="ECO:0000256" key="6">
    <source>
        <dbReference type="ARBA" id="ARBA00023121"/>
    </source>
</evidence>
<keyword evidence="15" id="KW-1185">Reference proteome</keyword>
<dbReference type="Pfam" id="PF08299">
    <property type="entry name" value="Bac_DnaA_C"/>
    <property type="match status" value="1"/>
</dbReference>
<comment type="function">
    <text evidence="8 10">Plays an essential role in the initiation and regulation of chromosomal replication. ATP-DnaA binds to the origin of replication (oriC) to initiate formation of the DNA replication initiation complex once per cell cycle. Binds the DnaA box (a 9 base pair repeat at the origin) and separates the double-stranded (ds)DNA. Forms a right-handed helical filament on oriC DNA; dsDNA binds to the exterior of the filament while single-stranded (ss)DNA is stabiized in the filament's interior. The ATP-DnaA-oriC complex binds and stabilizes one strand of the AT-rich DNA unwinding element (DUE), permitting loading of DNA polymerase. After initiation quickly degrades to an ADP-DnaA complex that is not apt for DNA replication. Binds acidic phospholipids.</text>
</comment>
<dbReference type="SUPFAM" id="SSF48295">
    <property type="entry name" value="TrpR-like"/>
    <property type="match status" value="1"/>
</dbReference>
<dbReference type="InterPro" id="IPR013317">
    <property type="entry name" value="DnaA_dom"/>
</dbReference>
<feature type="binding site" evidence="8">
    <location>
        <position position="146"/>
    </location>
    <ligand>
        <name>ATP</name>
        <dbReference type="ChEBI" id="CHEBI:30616"/>
    </ligand>
</feature>
<dbReference type="CDD" id="cd00009">
    <property type="entry name" value="AAA"/>
    <property type="match status" value="1"/>
</dbReference>
<dbReference type="InterPro" id="IPR010921">
    <property type="entry name" value="Trp_repressor/repl_initiator"/>
</dbReference>
<dbReference type="PANTHER" id="PTHR30050">
    <property type="entry name" value="CHROMOSOMAL REPLICATION INITIATOR PROTEIN DNAA"/>
    <property type="match status" value="1"/>
</dbReference>
<feature type="region of interest" description="Domain I, interacts with DnaA modulators" evidence="8">
    <location>
        <begin position="1"/>
        <end position="80"/>
    </location>
</feature>
<dbReference type="EMBL" id="JANURM010000010">
    <property type="protein sequence ID" value="MDL0089313.1"/>
    <property type="molecule type" value="Genomic_DNA"/>
</dbReference>
<evidence type="ECO:0000256" key="2">
    <source>
        <dbReference type="ARBA" id="ARBA00022490"/>
    </source>
</evidence>
<evidence type="ECO:0000256" key="1">
    <source>
        <dbReference type="ARBA" id="ARBA00006583"/>
    </source>
</evidence>